<evidence type="ECO:0000256" key="5">
    <source>
        <dbReference type="ARBA" id="ARBA00023242"/>
    </source>
</evidence>
<gene>
    <name evidence="8" type="ORF">OBBRIDRAFT_858538</name>
</gene>
<feature type="compositionally biased region" description="Polar residues" evidence="6">
    <location>
        <begin position="58"/>
        <end position="72"/>
    </location>
</feature>
<feature type="compositionally biased region" description="Basic and acidic residues" evidence="6">
    <location>
        <begin position="129"/>
        <end position="147"/>
    </location>
</feature>
<dbReference type="CDD" id="cd12148">
    <property type="entry name" value="fungal_TF_MHR"/>
    <property type="match status" value="1"/>
</dbReference>
<dbReference type="OrthoDB" id="2123952at2759"/>
<keyword evidence="5" id="KW-0539">Nucleus</keyword>
<feature type="region of interest" description="Disordered" evidence="6">
    <location>
        <begin position="58"/>
        <end position="80"/>
    </location>
</feature>
<keyword evidence="3" id="KW-0805">Transcription regulation</keyword>
<feature type="compositionally biased region" description="Polar residues" evidence="6">
    <location>
        <begin position="194"/>
        <end position="207"/>
    </location>
</feature>
<feature type="region of interest" description="Disordered" evidence="6">
    <location>
        <begin position="129"/>
        <end position="207"/>
    </location>
</feature>
<evidence type="ECO:0000313" key="8">
    <source>
        <dbReference type="EMBL" id="OCH85582.1"/>
    </source>
</evidence>
<dbReference type="GO" id="GO:0005634">
    <property type="term" value="C:nucleus"/>
    <property type="evidence" value="ECO:0007669"/>
    <property type="project" value="UniProtKB-SubCell"/>
</dbReference>
<evidence type="ECO:0000313" key="9">
    <source>
        <dbReference type="Proteomes" id="UP000250043"/>
    </source>
</evidence>
<organism evidence="8 9">
    <name type="scientific">Obba rivulosa</name>
    <dbReference type="NCBI Taxonomy" id="1052685"/>
    <lineage>
        <taxon>Eukaryota</taxon>
        <taxon>Fungi</taxon>
        <taxon>Dikarya</taxon>
        <taxon>Basidiomycota</taxon>
        <taxon>Agaricomycotina</taxon>
        <taxon>Agaricomycetes</taxon>
        <taxon>Polyporales</taxon>
        <taxon>Gelatoporiaceae</taxon>
        <taxon>Obba</taxon>
    </lineage>
</organism>
<dbReference type="EMBL" id="KV722575">
    <property type="protein sequence ID" value="OCH85582.1"/>
    <property type="molecule type" value="Genomic_DNA"/>
</dbReference>
<evidence type="ECO:0000256" key="2">
    <source>
        <dbReference type="ARBA" id="ARBA00022723"/>
    </source>
</evidence>
<dbReference type="Pfam" id="PF00172">
    <property type="entry name" value="Zn_clus"/>
    <property type="match status" value="1"/>
</dbReference>
<dbReference type="InterPro" id="IPR050815">
    <property type="entry name" value="TF_fung"/>
</dbReference>
<evidence type="ECO:0000256" key="3">
    <source>
        <dbReference type="ARBA" id="ARBA00023015"/>
    </source>
</evidence>
<dbReference type="PANTHER" id="PTHR47338:SF5">
    <property type="entry name" value="ZN(II)2CYS6 TRANSCRIPTION FACTOR (EUROFUNG)"/>
    <property type="match status" value="1"/>
</dbReference>
<dbReference type="GO" id="GO:0008270">
    <property type="term" value="F:zinc ion binding"/>
    <property type="evidence" value="ECO:0007669"/>
    <property type="project" value="InterPro"/>
</dbReference>
<comment type="subcellular location">
    <subcellularLocation>
        <location evidence="1">Nucleus</location>
    </subcellularLocation>
</comment>
<name>A0A8E2ARX4_9APHY</name>
<evidence type="ECO:0000259" key="7">
    <source>
        <dbReference type="PROSITE" id="PS50048"/>
    </source>
</evidence>
<accession>A0A8E2ARX4</accession>
<dbReference type="PANTHER" id="PTHR47338">
    <property type="entry name" value="ZN(II)2CYS6 TRANSCRIPTION FACTOR (EUROFUNG)-RELATED"/>
    <property type="match status" value="1"/>
</dbReference>
<keyword evidence="9" id="KW-1185">Reference proteome</keyword>
<feature type="domain" description="Zn(2)-C6 fungal-type" evidence="7">
    <location>
        <begin position="104"/>
        <end position="137"/>
    </location>
</feature>
<keyword evidence="4" id="KW-0804">Transcription</keyword>
<evidence type="ECO:0000256" key="1">
    <source>
        <dbReference type="ARBA" id="ARBA00004123"/>
    </source>
</evidence>
<dbReference type="AlphaFoldDB" id="A0A8E2ARX4"/>
<dbReference type="SUPFAM" id="SSF57701">
    <property type="entry name" value="Zn2/Cys6 DNA-binding domain"/>
    <property type="match status" value="1"/>
</dbReference>
<dbReference type="InterPro" id="IPR036864">
    <property type="entry name" value="Zn2-C6_fun-type_DNA-bd_sf"/>
</dbReference>
<protein>
    <recommendedName>
        <fullName evidence="7">Zn(2)-C6 fungal-type domain-containing protein</fullName>
    </recommendedName>
</protein>
<dbReference type="Gene3D" id="4.10.240.10">
    <property type="entry name" value="Zn(2)-C6 fungal-type DNA-binding domain"/>
    <property type="match status" value="1"/>
</dbReference>
<dbReference type="SMART" id="SM00066">
    <property type="entry name" value="GAL4"/>
    <property type="match status" value="1"/>
</dbReference>
<reference evidence="8 9" key="1">
    <citation type="submission" date="2016-07" db="EMBL/GenBank/DDBJ databases">
        <title>Draft genome of the white-rot fungus Obba rivulosa 3A-2.</title>
        <authorList>
            <consortium name="DOE Joint Genome Institute"/>
            <person name="Miettinen O."/>
            <person name="Riley R."/>
            <person name="Acob R."/>
            <person name="Barry K."/>
            <person name="Cullen D."/>
            <person name="De Vries R."/>
            <person name="Hainaut M."/>
            <person name="Hatakka A."/>
            <person name="Henrissat B."/>
            <person name="Hilden K."/>
            <person name="Kuo R."/>
            <person name="Labutti K."/>
            <person name="Lipzen A."/>
            <person name="Makela M.R."/>
            <person name="Sandor L."/>
            <person name="Spatafora J.W."/>
            <person name="Grigoriev I.V."/>
            <person name="Hibbett D.S."/>
        </authorList>
    </citation>
    <scope>NUCLEOTIDE SEQUENCE [LARGE SCALE GENOMIC DNA]</scope>
    <source>
        <strain evidence="8 9">3A-2</strain>
    </source>
</reference>
<dbReference type="InterPro" id="IPR001138">
    <property type="entry name" value="Zn2Cys6_DnaBD"/>
</dbReference>
<dbReference type="PROSITE" id="PS50048">
    <property type="entry name" value="ZN2_CY6_FUNGAL_2"/>
    <property type="match status" value="1"/>
</dbReference>
<dbReference type="GO" id="GO:0000981">
    <property type="term" value="F:DNA-binding transcription factor activity, RNA polymerase II-specific"/>
    <property type="evidence" value="ECO:0007669"/>
    <property type="project" value="InterPro"/>
</dbReference>
<evidence type="ECO:0000256" key="4">
    <source>
        <dbReference type="ARBA" id="ARBA00023163"/>
    </source>
</evidence>
<keyword evidence="2" id="KW-0479">Metal-binding</keyword>
<evidence type="ECO:0000256" key="6">
    <source>
        <dbReference type="SAM" id="MobiDB-lite"/>
    </source>
</evidence>
<dbReference type="Proteomes" id="UP000250043">
    <property type="component" value="Unassembled WGS sequence"/>
</dbReference>
<proteinExistence type="predicted"/>
<dbReference type="CDD" id="cd00067">
    <property type="entry name" value="GAL4"/>
    <property type="match status" value="1"/>
</dbReference>
<sequence length="846" mass="94789">MLPYSSNVNYGDNQPTYFVSQRVADSSSSQDVDAREFAHIHGFPSPQPYDLPVVEANASRNVSKSTPPSSSQGGKGRREKARIELAADQPLTTQGKLRMRVYVACVQCRSRKIRCDGAKPICHNCSRRTDSDGRCSYDTAPKRRGPDRYPGARQRMSGGGGNTDKPRRRTRRREPSGDPCAGAASGSTHDVDETSQSHSTFSLGEGQESQAGGLTFIQENFAAHSKRDFEPPPHDFSVHHPFPPAASLNSSAVVARHRDDAGVPYSPARPAFQYGAIIGSNSHASQVISPYTAKADDEPHDVKPTIAPEPSLQFTRETWWDALLSMYSIPIDEPRGHLPHLTPAVRDATSQRIISDLHWFFRSSMYWFSFINLPRFFGRILDPNSRRTLQPSLILSVAALATFLRSSESVGMDATLMRERALRLRDEAQSALEASVSARWIDKTLIQASWMIAFFEISAHPLHSTERVQSSIRMLDSLIQVLDFTHLDGGDPRVCTWSPRAGSLAARRLQTHPQSRVVGTATYSSDASHALQAPATCSCHAYTLGHNWPRTSELAPLWTMTPAWPKEGPEGELTKEECRRLVWSTVALVAGHSNYTSVNPEIPPLNLYVMNADNYALLLPGESLVPVNDAHTTHALFKESVWALYMRTMQLWHTCVRMRGDASMSDADKAQFAVATWLELDGIEEALGRHNCSVERAFLFQGREYIFNTRMCISYEYQRYIPQVTANANVIFHRKHAEDWLKHQAVVAKRAISGLHMVTDYKTRILTKRPLFLFWFMSQISRSLTLWRCDQTLTLALDVAIMLLAPVNYLMTVWPCPEQRRRYHTLHSRLVDACRVAGLPPPVPTV</sequence>